<dbReference type="Gene3D" id="1.10.287.470">
    <property type="entry name" value="Helix hairpin bin"/>
    <property type="match status" value="2"/>
</dbReference>
<dbReference type="SUPFAM" id="SSF51230">
    <property type="entry name" value="Single hybrid motif"/>
    <property type="match status" value="1"/>
</dbReference>
<dbReference type="AlphaFoldDB" id="A0A2G4F5K9"/>
<dbReference type="InterPro" id="IPR006143">
    <property type="entry name" value="RND_pump_MFP"/>
</dbReference>
<evidence type="ECO:0000256" key="5">
    <source>
        <dbReference type="SAM" id="Phobius"/>
    </source>
</evidence>
<dbReference type="NCBIfam" id="TIGR01730">
    <property type="entry name" value="RND_mfp"/>
    <property type="match status" value="1"/>
</dbReference>
<dbReference type="SUPFAM" id="SSF111369">
    <property type="entry name" value="HlyD-like secretion proteins"/>
    <property type="match status" value="2"/>
</dbReference>
<dbReference type="InterPro" id="IPR011053">
    <property type="entry name" value="Single_hybrid_motif"/>
</dbReference>
<dbReference type="GO" id="GO:0016020">
    <property type="term" value="C:membrane"/>
    <property type="evidence" value="ECO:0007669"/>
    <property type="project" value="InterPro"/>
</dbReference>
<feature type="domain" description="CusB-like beta-barrel" evidence="7">
    <location>
        <begin position="396"/>
        <end position="469"/>
    </location>
</feature>
<evidence type="ECO:0000313" key="9">
    <source>
        <dbReference type="EMBL" id="PHX57050.1"/>
    </source>
</evidence>
<keyword evidence="10" id="KW-1185">Reference proteome</keyword>
<feature type="coiled-coil region" evidence="3">
    <location>
        <begin position="291"/>
        <end position="334"/>
    </location>
</feature>
<evidence type="ECO:0000259" key="8">
    <source>
        <dbReference type="Pfam" id="PF25975"/>
    </source>
</evidence>
<feature type="transmembrane region" description="Helical" evidence="5">
    <location>
        <begin position="574"/>
        <end position="595"/>
    </location>
</feature>
<evidence type="ECO:0000259" key="6">
    <source>
        <dbReference type="Pfam" id="PF25917"/>
    </source>
</evidence>
<dbReference type="Pfam" id="PF25954">
    <property type="entry name" value="Beta-barrel_RND_2"/>
    <property type="match status" value="1"/>
</dbReference>
<feature type="domain" description="Multidrug resistance protein MdtA-like barrel-sandwich hybrid" evidence="6">
    <location>
        <begin position="94"/>
        <end position="385"/>
    </location>
</feature>
<name>A0A2G4F5K9_9CYAN</name>
<reference evidence="9" key="1">
    <citation type="submission" date="2017-10" db="EMBL/GenBank/DDBJ databases">
        <title>Draft genome sequence of the planktic cyanobacteria Tychonema bourrellyi isolated from alpine lentic freshwater.</title>
        <authorList>
            <person name="Tett A."/>
            <person name="Armanini F."/>
            <person name="Asnicar F."/>
            <person name="Boscaini A."/>
            <person name="Pasolli E."/>
            <person name="Zolfo M."/>
            <person name="Donati C."/>
            <person name="Salmaso N."/>
            <person name="Segata N."/>
        </authorList>
    </citation>
    <scope>NUCLEOTIDE SEQUENCE</scope>
    <source>
        <strain evidence="9">FEM_GT703</strain>
    </source>
</reference>
<dbReference type="FunFam" id="2.40.30.170:FF:000010">
    <property type="entry name" value="Efflux RND transporter periplasmic adaptor subunit"/>
    <property type="match status" value="1"/>
</dbReference>
<keyword evidence="3" id="KW-0175">Coiled coil</keyword>
<dbReference type="InterPro" id="IPR051909">
    <property type="entry name" value="MFP_Cation_Efflux"/>
</dbReference>
<sequence>MIFHKSAQFAAIISSGYGTLLSLILLTSPTAVFAHAGHGDEFHQSGETTQIPAAISVDAETSKRIGIKVEPVRAQRLAVGIKTTGQIETLPNQKVEVRAPVSGTVVELLVKPGDKVSKGQTLAVLSSSELGQLRVESVSKRAEAEGNLQQAQADFKLAQENYDRQLQISAAEIAQAKTQLTAVTQQYEQEQQLVNNRSVVKVAKENYQRQVEISQAEIARAETELTVAKEQFDRDQELVASGAIARRTMLESQAHFAEAKATVAKAKSRPEVVKAETEIRQAEVDLPLRELRDSQGKVAEAKAQLTKALSRREVLEAEAQLKRAKAALEVAQSRIRLSSSAYEARLQQLGIAANDKGLVTVVAPIAGTVADREITPGESVNSAEKPLMSILNDSSVFATANIYEKDLNLVKNGQELTVKIASLPNRTFRGKISFIGSIVEGETRAVPVKALLDNPERILKPGMFAELEIFTDKTATNILAIPVSAVVEASGKQLVYVKNGDAFQAMEVALGQSSGDLVEIKSGLFEGDLIVTQRAPQLYAQSLRGGSKQSKTEDKKEVTPKATEASFNSSPVPLWAGIGGGMAIASLTFAIGALWGNRRKFPAVAASQSHASNGFSISAPMLNDELVLHNVHNDNHHVKVKEAEIEKVNNK</sequence>
<evidence type="ECO:0000256" key="1">
    <source>
        <dbReference type="ARBA" id="ARBA00009477"/>
    </source>
</evidence>
<accession>A0A2G4F5K9</accession>
<dbReference type="GO" id="GO:0060003">
    <property type="term" value="P:copper ion export"/>
    <property type="evidence" value="ECO:0007669"/>
    <property type="project" value="TreeGrafter"/>
</dbReference>
<dbReference type="Pfam" id="PF25917">
    <property type="entry name" value="BSH_RND"/>
    <property type="match status" value="1"/>
</dbReference>
<dbReference type="Pfam" id="PF25975">
    <property type="entry name" value="CzcB_C"/>
    <property type="match status" value="1"/>
</dbReference>
<dbReference type="RefSeq" id="WP_096830966.1">
    <property type="nucleotide sequence ID" value="NZ_NXIB02000007.1"/>
</dbReference>
<keyword evidence="5" id="KW-1133">Transmembrane helix</keyword>
<dbReference type="PANTHER" id="PTHR30097:SF4">
    <property type="entry name" value="SLR6042 PROTEIN"/>
    <property type="match status" value="1"/>
</dbReference>
<keyword evidence="2" id="KW-0813">Transport</keyword>
<dbReference type="InterPro" id="IPR058792">
    <property type="entry name" value="Beta-barrel_RND_2"/>
</dbReference>
<feature type="region of interest" description="Disordered" evidence="4">
    <location>
        <begin position="542"/>
        <end position="563"/>
    </location>
</feature>
<dbReference type="InterPro" id="IPR058625">
    <property type="entry name" value="MdtA-like_BSH"/>
</dbReference>
<comment type="similarity">
    <text evidence="1">Belongs to the membrane fusion protein (MFP) (TC 8.A.1) family.</text>
</comment>
<dbReference type="Gene3D" id="2.40.50.100">
    <property type="match status" value="1"/>
</dbReference>
<dbReference type="GO" id="GO:0022857">
    <property type="term" value="F:transmembrane transporter activity"/>
    <property type="evidence" value="ECO:0007669"/>
    <property type="project" value="InterPro"/>
</dbReference>
<feature type="compositionally biased region" description="Basic and acidic residues" evidence="4">
    <location>
        <begin position="550"/>
        <end position="559"/>
    </location>
</feature>
<evidence type="ECO:0000256" key="2">
    <source>
        <dbReference type="ARBA" id="ARBA00022448"/>
    </source>
</evidence>
<evidence type="ECO:0000256" key="4">
    <source>
        <dbReference type="SAM" id="MobiDB-lite"/>
    </source>
</evidence>
<protein>
    <submittedName>
        <fullName evidence="9">Efflux RND transporter periplasmic adaptor subunit</fullName>
    </submittedName>
</protein>
<keyword evidence="5" id="KW-0472">Membrane</keyword>
<dbReference type="OrthoDB" id="9806939at2"/>
<feature type="coiled-coil region" evidence="3">
    <location>
        <begin position="141"/>
        <end position="238"/>
    </location>
</feature>
<evidence type="ECO:0000313" key="10">
    <source>
        <dbReference type="Proteomes" id="UP000226442"/>
    </source>
</evidence>
<dbReference type="CDD" id="cd06850">
    <property type="entry name" value="biotinyl_domain"/>
    <property type="match status" value="1"/>
</dbReference>
<gene>
    <name evidence="9" type="ORF">CP500_002155</name>
</gene>
<dbReference type="GO" id="GO:0015679">
    <property type="term" value="P:plasma membrane copper ion transport"/>
    <property type="evidence" value="ECO:0007669"/>
    <property type="project" value="TreeGrafter"/>
</dbReference>
<dbReference type="Gene3D" id="2.40.420.20">
    <property type="match status" value="1"/>
</dbReference>
<dbReference type="Proteomes" id="UP000226442">
    <property type="component" value="Unassembled WGS sequence"/>
</dbReference>
<keyword evidence="5" id="KW-0812">Transmembrane</keyword>
<feature type="domain" description="CzcB-like C-terminal circularly permuted SH3-like" evidence="8">
    <location>
        <begin position="479"/>
        <end position="533"/>
    </location>
</feature>
<comment type="caution">
    <text evidence="9">The sequence shown here is derived from an EMBL/GenBank/DDBJ whole genome shotgun (WGS) entry which is preliminary data.</text>
</comment>
<dbReference type="Gene3D" id="2.40.30.170">
    <property type="match status" value="1"/>
</dbReference>
<dbReference type="PANTHER" id="PTHR30097">
    <property type="entry name" value="CATION EFFLUX SYSTEM PROTEIN CUSB"/>
    <property type="match status" value="1"/>
</dbReference>
<evidence type="ECO:0000256" key="3">
    <source>
        <dbReference type="SAM" id="Coils"/>
    </source>
</evidence>
<dbReference type="PRINTS" id="PR01490">
    <property type="entry name" value="RTXTOXIND"/>
</dbReference>
<dbReference type="EMBL" id="NXIB02000007">
    <property type="protein sequence ID" value="PHX57050.1"/>
    <property type="molecule type" value="Genomic_DNA"/>
</dbReference>
<dbReference type="GO" id="GO:0030313">
    <property type="term" value="C:cell envelope"/>
    <property type="evidence" value="ECO:0007669"/>
    <property type="project" value="TreeGrafter"/>
</dbReference>
<proteinExistence type="inferred from homology"/>
<dbReference type="InterPro" id="IPR058649">
    <property type="entry name" value="CzcB_C"/>
</dbReference>
<organism evidence="9 10">
    <name type="scientific">Tychonema bourrellyi FEM_GT703</name>
    <dbReference type="NCBI Taxonomy" id="2040638"/>
    <lineage>
        <taxon>Bacteria</taxon>
        <taxon>Bacillati</taxon>
        <taxon>Cyanobacteriota</taxon>
        <taxon>Cyanophyceae</taxon>
        <taxon>Oscillatoriophycideae</taxon>
        <taxon>Oscillatoriales</taxon>
        <taxon>Microcoleaceae</taxon>
        <taxon>Tychonema</taxon>
    </lineage>
</organism>
<evidence type="ECO:0000259" key="7">
    <source>
        <dbReference type="Pfam" id="PF25954"/>
    </source>
</evidence>